<evidence type="ECO:0000313" key="3">
    <source>
        <dbReference type="Proteomes" id="UP000186922"/>
    </source>
</evidence>
<name>A0A1D1UN49_RAMVA</name>
<evidence type="ECO:0000256" key="1">
    <source>
        <dbReference type="SAM" id="MobiDB-lite"/>
    </source>
</evidence>
<comment type="caution">
    <text evidence="2">The sequence shown here is derived from an EMBL/GenBank/DDBJ whole genome shotgun (WGS) entry which is preliminary data.</text>
</comment>
<dbReference type="EMBL" id="BDGG01000001">
    <property type="protein sequence ID" value="GAU87588.1"/>
    <property type="molecule type" value="Genomic_DNA"/>
</dbReference>
<reference evidence="2 3" key="1">
    <citation type="journal article" date="2016" name="Nat. Commun.">
        <title>Extremotolerant tardigrade genome and improved radiotolerance of human cultured cells by tardigrade-unique protein.</title>
        <authorList>
            <person name="Hashimoto T."/>
            <person name="Horikawa D.D."/>
            <person name="Saito Y."/>
            <person name="Kuwahara H."/>
            <person name="Kozuka-Hata H."/>
            <person name="Shin-I T."/>
            <person name="Minakuchi Y."/>
            <person name="Ohishi K."/>
            <person name="Motoyama A."/>
            <person name="Aizu T."/>
            <person name="Enomoto A."/>
            <person name="Kondo K."/>
            <person name="Tanaka S."/>
            <person name="Hara Y."/>
            <person name="Koshikawa S."/>
            <person name="Sagara H."/>
            <person name="Miura T."/>
            <person name="Yokobori S."/>
            <person name="Miyagawa K."/>
            <person name="Suzuki Y."/>
            <person name="Kubo T."/>
            <person name="Oyama M."/>
            <person name="Kohara Y."/>
            <person name="Fujiyama A."/>
            <person name="Arakawa K."/>
            <person name="Katayama T."/>
            <person name="Toyoda A."/>
            <person name="Kunieda T."/>
        </authorList>
    </citation>
    <scope>NUCLEOTIDE SEQUENCE [LARGE SCALE GENOMIC DNA]</scope>
    <source>
        <strain evidence="2 3">YOKOZUNA-1</strain>
    </source>
</reference>
<dbReference type="AlphaFoldDB" id="A0A1D1UN49"/>
<dbReference type="Proteomes" id="UP000186922">
    <property type="component" value="Unassembled WGS sequence"/>
</dbReference>
<organism evidence="2 3">
    <name type="scientific">Ramazzottius varieornatus</name>
    <name type="common">Water bear</name>
    <name type="synonym">Tardigrade</name>
    <dbReference type="NCBI Taxonomy" id="947166"/>
    <lineage>
        <taxon>Eukaryota</taxon>
        <taxon>Metazoa</taxon>
        <taxon>Ecdysozoa</taxon>
        <taxon>Tardigrada</taxon>
        <taxon>Eutardigrada</taxon>
        <taxon>Parachela</taxon>
        <taxon>Hypsibioidea</taxon>
        <taxon>Ramazzottiidae</taxon>
        <taxon>Ramazzottius</taxon>
    </lineage>
</organism>
<protein>
    <submittedName>
        <fullName evidence="2">Uncharacterized protein</fullName>
    </submittedName>
</protein>
<evidence type="ECO:0000313" key="2">
    <source>
        <dbReference type="EMBL" id="GAU87588.1"/>
    </source>
</evidence>
<sequence length="91" mass="10427">MKTKKKSPNDPGKYYWRRNPGKFHETGELPSGAQMININTSRDTNLGAKAVISGDPLESFLVSVNERTRRHYDADQDKHRYFDEIMLIADG</sequence>
<keyword evidence="3" id="KW-1185">Reference proteome</keyword>
<gene>
    <name evidence="2" type="primary">RvY_00413-1</name>
    <name evidence="2" type="synonym">RvY_00413.1</name>
    <name evidence="2" type="ORF">RvY_00413</name>
</gene>
<accession>A0A1D1UN49</accession>
<feature type="region of interest" description="Disordered" evidence="1">
    <location>
        <begin position="1"/>
        <end position="30"/>
    </location>
</feature>
<proteinExistence type="predicted"/>